<dbReference type="InterPro" id="IPR052933">
    <property type="entry name" value="DNA_Protect_Modify"/>
</dbReference>
<feature type="non-terminal residue" evidence="2">
    <location>
        <position position="1"/>
    </location>
</feature>
<dbReference type="PANTHER" id="PTHR41313">
    <property type="entry name" value="ADENINE-SPECIFIC METHYLTRANSFERASE"/>
    <property type="match status" value="1"/>
</dbReference>
<keyword evidence="2" id="KW-0378">Hydrolase</keyword>
<feature type="non-terminal residue" evidence="2">
    <location>
        <position position="299"/>
    </location>
</feature>
<comment type="caution">
    <text evidence="2">The sequence shown here is derived from an EMBL/GenBank/DDBJ whole genome shotgun (WGS) entry which is preliminary data.</text>
</comment>
<gene>
    <name evidence="2" type="ORF">LEA_17048</name>
</gene>
<dbReference type="GO" id="GO:0008170">
    <property type="term" value="F:N-methyltransferase activity"/>
    <property type="evidence" value="ECO:0007669"/>
    <property type="project" value="InterPro"/>
</dbReference>
<dbReference type="AlphaFoldDB" id="K1SXW9"/>
<dbReference type="Pfam" id="PF02384">
    <property type="entry name" value="N6_Mtase"/>
    <property type="match status" value="1"/>
</dbReference>
<dbReference type="PANTHER" id="PTHR41313:SF1">
    <property type="entry name" value="DNA METHYLASE ADENINE-SPECIFIC DOMAIN-CONTAINING PROTEIN"/>
    <property type="match status" value="1"/>
</dbReference>
<sequence length="299" mass="33786">KFKANIAAIETLQKIEIENRYATPEEQEIMSRYTGWGGLSEAFDSSKEKWTEEYNRLKELLTEEEYKSAKASVLDSFYTPPYIIESIYSALKNMGFDGGNILEPALGTGNFLGKMPESTYKESRIYGTEIDSISGRIAKRLYPDADISITGFEKKDFPDSFFDIAVGNVPFGGFKVSDRRYDKYNFAVHDYFFAKTLDKVRPGGIVAFITSKGTLDKANPSVRKYISQRAELLGAVRLPNTAFKSYAGTEVTSDIIFLQKRERMIDIAPEWVYTEADGNGFACNRYFIDNPDMILGKTV</sequence>
<dbReference type="SUPFAM" id="SSF53335">
    <property type="entry name" value="S-adenosyl-L-methionine-dependent methyltransferases"/>
    <property type="match status" value="1"/>
</dbReference>
<dbReference type="EMBL" id="AJWY01011665">
    <property type="protein sequence ID" value="EKC52131.1"/>
    <property type="molecule type" value="Genomic_DNA"/>
</dbReference>
<evidence type="ECO:0000313" key="2">
    <source>
        <dbReference type="EMBL" id="EKC52131.1"/>
    </source>
</evidence>
<dbReference type="Gene3D" id="3.40.50.150">
    <property type="entry name" value="Vaccinia Virus protein VP39"/>
    <property type="match status" value="1"/>
</dbReference>
<feature type="domain" description="DNA methylase adenine-specific" evidence="1">
    <location>
        <begin position="65"/>
        <end position="262"/>
    </location>
</feature>
<protein>
    <submittedName>
        <fullName evidence="2">Superfamily II DNA and RNA helicase</fullName>
    </submittedName>
</protein>
<dbReference type="PRINTS" id="PR00507">
    <property type="entry name" value="N12N6MTFRASE"/>
</dbReference>
<proteinExistence type="predicted"/>
<name>K1SXW9_9ZZZZ</name>
<dbReference type="GO" id="GO:0003677">
    <property type="term" value="F:DNA binding"/>
    <property type="evidence" value="ECO:0007669"/>
    <property type="project" value="InterPro"/>
</dbReference>
<reference evidence="2" key="1">
    <citation type="journal article" date="2013" name="Environ. Microbiol.">
        <title>Microbiota from the distal guts of lean and obese adolescents exhibit partial functional redundancy besides clear differences in community structure.</title>
        <authorList>
            <person name="Ferrer M."/>
            <person name="Ruiz A."/>
            <person name="Lanza F."/>
            <person name="Haange S.B."/>
            <person name="Oberbach A."/>
            <person name="Till H."/>
            <person name="Bargiela R."/>
            <person name="Campoy C."/>
            <person name="Segura M.T."/>
            <person name="Richter M."/>
            <person name="von Bergen M."/>
            <person name="Seifert J."/>
            <person name="Suarez A."/>
        </authorList>
    </citation>
    <scope>NUCLEOTIDE SEQUENCE</scope>
</reference>
<dbReference type="GO" id="GO:0004386">
    <property type="term" value="F:helicase activity"/>
    <property type="evidence" value="ECO:0007669"/>
    <property type="project" value="UniProtKB-KW"/>
</dbReference>
<accession>K1SXW9</accession>
<keyword evidence="2" id="KW-0547">Nucleotide-binding</keyword>
<dbReference type="InterPro" id="IPR029063">
    <property type="entry name" value="SAM-dependent_MTases_sf"/>
</dbReference>
<organism evidence="2">
    <name type="scientific">human gut metagenome</name>
    <dbReference type="NCBI Taxonomy" id="408170"/>
    <lineage>
        <taxon>unclassified sequences</taxon>
        <taxon>metagenomes</taxon>
        <taxon>organismal metagenomes</taxon>
    </lineage>
</organism>
<keyword evidence="2" id="KW-0347">Helicase</keyword>
<keyword evidence="2" id="KW-0067">ATP-binding</keyword>
<dbReference type="InterPro" id="IPR003356">
    <property type="entry name" value="DNA_methylase_A-5"/>
</dbReference>
<evidence type="ECO:0000259" key="1">
    <source>
        <dbReference type="Pfam" id="PF02384"/>
    </source>
</evidence>